<proteinExistence type="predicted"/>
<dbReference type="Proteomes" id="UP000199558">
    <property type="component" value="Unassembled WGS sequence"/>
</dbReference>
<evidence type="ECO:0000313" key="2">
    <source>
        <dbReference type="Proteomes" id="UP000199558"/>
    </source>
</evidence>
<dbReference type="InterPro" id="IPR007061">
    <property type="entry name" value="MST-like"/>
</dbReference>
<organism evidence="1 2">
    <name type="scientific">Micromonospora sediminicola</name>
    <dbReference type="NCBI Taxonomy" id="946078"/>
    <lineage>
        <taxon>Bacteria</taxon>
        <taxon>Bacillati</taxon>
        <taxon>Actinomycetota</taxon>
        <taxon>Actinomycetes</taxon>
        <taxon>Micromonosporales</taxon>
        <taxon>Micromonosporaceae</taxon>
        <taxon>Micromonospora</taxon>
    </lineage>
</organism>
<dbReference type="Pfam" id="PF04978">
    <property type="entry name" value="MST"/>
    <property type="match status" value="1"/>
</dbReference>
<dbReference type="STRING" id="946078.GA0070622_4905"/>
<protein>
    <recommendedName>
        <fullName evidence="3">DinB superfamily protein</fullName>
    </recommendedName>
</protein>
<dbReference type="RefSeq" id="WP_091579000.1">
    <property type="nucleotide sequence ID" value="NZ_FLRH01000004.1"/>
</dbReference>
<dbReference type="AlphaFoldDB" id="A0A1A9BFU5"/>
<gene>
    <name evidence="1" type="ORF">GA0070622_4905</name>
</gene>
<dbReference type="InterPro" id="IPR034660">
    <property type="entry name" value="DinB/YfiT-like"/>
</dbReference>
<evidence type="ECO:0008006" key="3">
    <source>
        <dbReference type="Google" id="ProtNLM"/>
    </source>
</evidence>
<accession>A0A1A9BFU5</accession>
<reference evidence="2" key="1">
    <citation type="submission" date="2016-06" db="EMBL/GenBank/DDBJ databases">
        <authorList>
            <person name="Varghese N."/>
            <person name="Submissions Spin"/>
        </authorList>
    </citation>
    <scope>NUCLEOTIDE SEQUENCE [LARGE SCALE GENOMIC DNA]</scope>
    <source>
        <strain evidence="2">DSM 45794</strain>
    </source>
</reference>
<evidence type="ECO:0000313" key="1">
    <source>
        <dbReference type="EMBL" id="SBT67824.1"/>
    </source>
</evidence>
<sequence length="169" mass="18846">MAMPFPAPTTPASGRDEVFLGYLDFFRETLLSKVDALPDDEVRRSRLPSGWTPLELLKHLRYVELRWIEWGFEGTQIAEPWGDRRGDRWHVAPDETRDSLTAALRAQGAHTASVVANNDLTTVGAPGPRWDEAAPATLERVLFHLVQEYARHLGHLDVVAELAAGPLGE</sequence>
<name>A0A1A9BFU5_9ACTN</name>
<dbReference type="OrthoDB" id="4548523at2"/>
<dbReference type="Gene3D" id="1.20.120.450">
    <property type="entry name" value="dinb family like domain"/>
    <property type="match status" value="1"/>
</dbReference>
<dbReference type="SUPFAM" id="SSF109854">
    <property type="entry name" value="DinB/YfiT-like putative metalloenzymes"/>
    <property type="match status" value="1"/>
</dbReference>
<dbReference type="EMBL" id="FLRH01000004">
    <property type="protein sequence ID" value="SBT67824.1"/>
    <property type="molecule type" value="Genomic_DNA"/>
</dbReference>
<keyword evidence="2" id="KW-1185">Reference proteome</keyword>